<name>D0LPI8_HALO1</name>
<dbReference type="Proteomes" id="UP000001880">
    <property type="component" value="Chromosome"/>
</dbReference>
<keyword evidence="3" id="KW-1185">Reference proteome</keyword>
<dbReference type="HOGENOM" id="CLU_1213451_0_0_7"/>
<evidence type="ECO:0000313" key="2">
    <source>
        <dbReference type="EMBL" id="ACY15351.1"/>
    </source>
</evidence>
<evidence type="ECO:0000313" key="3">
    <source>
        <dbReference type="Proteomes" id="UP000001880"/>
    </source>
</evidence>
<dbReference type="InterPro" id="IPR025665">
    <property type="entry name" value="Beta-barrel_OMP_2"/>
</dbReference>
<reference evidence="2 3" key="1">
    <citation type="journal article" date="2010" name="Stand. Genomic Sci.">
        <title>Complete genome sequence of Haliangium ochraceum type strain (SMP-2).</title>
        <authorList>
            <consortium name="US DOE Joint Genome Institute (JGI-PGF)"/>
            <person name="Ivanova N."/>
            <person name="Daum C."/>
            <person name="Lang E."/>
            <person name="Abt B."/>
            <person name="Kopitz M."/>
            <person name="Saunders E."/>
            <person name="Lapidus A."/>
            <person name="Lucas S."/>
            <person name="Glavina Del Rio T."/>
            <person name="Nolan M."/>
            <person name="Tice H."/>
            <person name="Copeland A."/>
            <person name="Cheng J.F."/>
            <person name="Chen F."/>
            <person name="Bruce D."/>
            <person name="Goodwin L."/>
            <person name="Pitluck S."/>
            <person name="Mavromatis K."/>
            <person name="Pati A."/>
            <person name="Mikhailova N."/>
            <person name="Chen A."/>
            <person name="Palaniappan K."/>
            <person name="Land M."/>
            <person name="Hauser L."/>
            <person name="Chang Y.J."/>
            <person name="Jeffries C.D."/>
            <person name="Detter J.C."/>
            <person name="Brettin T."/>
            <person name="Rohde M."/>
            <person name="Goker M."/>
            <person name="Bristow J."/>
            <person name="Markowitz V."/>
            <person name="Eisen J.A."/>
            <person name="Hugenholtz P."/>
            <person name="Kyrpides N.C."/>
            <person name="Klenk H.P."/>
        </authorList>
    </citation>
    <scope>NUCLEOTIDE SEQUENCE [LARGE SCALE GENOMIC DNA]</scope>
    <source>
        <strain evidence="3">DSM 14365 / CIP 107738 / JCM 11303 / AJ 13395 / SMP-2</strain>
    </source>
</reference>
<dbReference type="AlphaFoldDB" id="D0LPI8"/>
<dbReference type="eggNOG" id="COG3637">
    <property type="taxonomic scope" value="Bacteria"/>
</dbReference>
<feature type="domain" description="Outer membrane protein beta-barrel" evidence="1">
    <location>
        <begin position="30"/>
        <end position="194"/>
    </location>
</feature>
<protein>
    <recommendedName>
        <fullName evidence="1">Outer membrane protein beta-barrel domain-containing protein</fullName>
    </recommendedName>
</protein>
<gene>
    <name evidence="2" type="ordered locus">Hoch_2827</name>
</gene>
<evidence type="ECO:0000259" key="1">
    <source>
        <dbReference type="Pfam" id="PF13568"/>
    </source>
</evidence>
<proteinExistence type="predicted"/>
<dbReference type="EMBL" id="CP001804">
    <property type="protein sequence ID" value="ACY15351.1"/>
    <property type="molecule type" value="Genomic_DNA"/>
</dbReference>
<dbReference type="Pfam" id="PF13568">
    <property type="entry name" value="OMP_b-brl_2"/>
    <property type="match status" value="1"/>
</dbReference>
<accession>D0LPI8</accession>
<sequence length="227" mass="24415">MIRYYLTGIIFSVLIIGYSFESQADEVTPNLHIGVEGGGIGATFSRASSENTSDYLYRGRLAGGVTSRFEFARFKSMSFAFRTGLLYVSKGPNVEFEGRDQGAFTLTYLELPFFGVTAWQAAPSLTAFVAAGPYLGIALGAQSTGANGDVRDITDSIDPLDIGVGGALGATWDFGERFALVLEGRFAEGITDIDSTSDNPGRRNRSVLLMVGLDYEIWRAQATPTSP</sequence>
<dbReference type="KEGG" id="hoh:Hoch_2827"/>
<organism evidence="2 3">
    <name type="scientific">Haliangium ochraceum (strain DSM 14365 / JCM 11303 / SMP-2)</name>
    <dbReference type="NCBI Taxonomy" id="502025"/>
    <lineage>
        <taxon>Bacteria</taxon>
        <taxon>Pseudomonadati</taxon>
        <taxon>Myxococcota</taxon>
        <taxon>Polyangia</taxon>
        <taxon>Haliangiales</taxon>
        <taxon>Kofleriaceae</taxon>
        <taxon>Haliangium</taxon>
    </lineage>
</organism>
<dbReference type="STRING" id="502025.Hoch_2827"/>